<feature type="transmembrane region" description="Helical" evidence="2">
    <location>
        <begin position="203"/>
        <end position="220"/>
    </location>
</feature>
<evidence type="ECO:0000313" key="5">
    <source>
        <dbReference type="Proteomes" id="UP000451471"/>
    </source>
</evidence>
<dbReference type="InterPro" id="IPR052763">
    <property type="entry name" value="DnaJ_C4"/>
</dbReference>
<reference evidence="4 5" key="1">
    <citation type="submission" date="2019-12" db="EMBL/GenBank/DDBJ databases">
        <title>Halocatena pleomorpha gen. nov. sp. nov., an extremely halophilic archaeon of family Halobacteriaceae isolated from saltpan soil.</title>
        <authorList>
            <person name="Pal Y."/>
            <person name="Verma A."/>
            <person name="Krishnamurthi S."/>
            <person name="Kumar P."/>
        </authorList>
    </citation>
    <scope>NUCLEOTIDE SEQUENCE [LARGE SCALE GENOMIC DNA]</scope>
    <source>
        <strain evidence="4 5">JCM 16495</strain>
    </source>
</reference>
<dbReference type="PROSITE" id="PS50076">
    <property type="entry name" value="DNAJ_2"/>
    <property type="match status" value="1"/>
</dbReference>
<name>A0A6B0GRF8_9EURY</name>
<feature type="transmembrane region" description="Helical" evidence="2">
    <location>
        <begin position="362"/>
        <end position="391"/>
    </location>
</feature>
<feature type="domain" description="J" evidence="3">
    <location>
        <begin position="4"/>
        <end position="68"/>
    </location>
</feature>
<evidence type="ECO:0000313" key="4">
    <source>
        <dbReference type="EMBL" id="MWG35273.1"/>
    </source>
</evidence>
<keyword evidence="2" id="KW-1133">Transmembrane helix</keyword>
<dbReference type="SUPFAM" id="SSF46565">
    <property type="entry name" value="Chaperone J-domain"/>
    <property type="match status" value="1"/>
</dbReference>
<accession>A0A6B0GRF8</accession>
<feature type="transmembrane region" description="Helical" evidence="2">
    <location>
        <begin position="241"/>
        <end position="264"/>
    </location>
</feature>
<feature type="region of interest" description="Disordered" evidence="1">
    <location>
        <begin position="23"/>
        <end position="134"/>
    </location>
</feature>
<dbReference type="InterPro" id="IPR001623">
    <property type="entry name" value="DnaJ_domain"/>
</dbReference>
<evidence type="ECO:0000256" key="2">
    <source>
        <dbReference type="SAM" id="Phobius"/>
    </source>
</evidence>
<dbReference type="PANTHER" id="PTHR44825:SF1">
    <property type="entry name" value="DNAJ HOMOLOG SUBFAMILY C MEMBER 4"/>
    <property type="match status" value="1"/>
</dbReference>
<feature type="compositionally biased region" description="Polar residues" evidence="1">
    <location>
        <begin position="72"/>
        <end position="94"/>
    </location>
</feature>
<dbReference type="Proteomes" id="UP000451471">
    <property type="component" value="Unassembled WGS sequence"/>
</dbReference>
<keyword evidence="5" id="KW-1185">Reference proteome</keyword>
<dbReference type="OrthoDB" id="11397at2157"/>
<feature type="transmembrane region" description="Helical" evidence="2">
    <location>
        <begin position="436"/>
        <end position="462"/>
    </location>
</feature>
<feature type="transmembrane region" description="Helical" evidence="2">
    <location>
        <begin position="270"/>
        <end position="293"/>
    </location>
</feature>
<gene>
    <name evidence="4" type="ORF">GQS65_12375</name>
</gene>
<keyword evidence="2" id="KW-0812">Transmembrane</keyword>
<feature type="compositionally biased region" description="Polar residues" evidence="1">
    <location>
        <begin position="112"/>
        <end position="132"/>
    </location>
</feature>
<dbReference type="Gene3D" id="1.10.287.110">
    <property type="entry name" value="DnaJ domain"/>
    <property type="match status" value="1"/>
</dbReference>
<sequence>MTESHYEVLGVRPDASADEIKRAYRQKAKRFHPDRNDSPVARERFTRIQEAKETLLDAERRRHYDRRRHHQSSATAASPTETPQHARNASPSSRDATHTHGHHEARREDGWNHSTAQQSWTAHQGPSKSSVSHRVDDLRTGYRQASRWFSSWTKSTDAISRLLTDAAASPTLHRLGVAFTLVLVVDWIASTSSSIALRSRLELAVLLASLVVSYGAYPHLNSMHRTQTSSSDRSASRGHPPVWPIALLPLCGSGLLGVAMLRGAPTAGVAFIYVSVVYAVLIVLSGCVATTLLLATLHRTFSGALRLSQSVRLGVQLGLGGTFFVLFTRYAGEAALSVVLQSTIGNEASLTPWIPGITVGPFFLGALLNFLVATVVLASLLGGIGMALWYLSVVPWRDRNKDKSQVQPTAWNLAAVTPLVTFLWFILAGVPAVDLWIIVLDLPLMMASACVLPSVLVGFYLLRRRFATHLD</sequence>
<dbReference type="SMART" id="SM00271">
    <property type="entry name" value="DnaJ"/>
    <property type="match status" value="1"/>
</dbReference>
<organism evidence="4 5">
    <name type="scientific">Halomarina oriensis</name>
    <dbReference type="NCBI Taxonomy" id="671145"/>
    <lineage>
        <taxon>Archaea</taxon>
        <taxon>Methanobacteriati</taxon>
        <taxon>Methanobacteriota</taxon>
        <taxon>Stenosarchaea group</taxon>
        <taxon>Halobacteria</taxon>
        <taxon>Halobacteriales</taxon>
        <taxon>Natronomonadaceae</taxon>
        <taxon>Halomarina</taxon>
    </lineage>
</organism>
<dbReference type="EMBL" id="WSZK01000019">
    <property type="protein sequence ID" value="MWG35273.1"/>
    <property type="molecule type" value="Genomic_DNA"/>
</dbReference>
<dbReference type="Pfam" id="PF00226">
    <property type="entry name" value="DnaJ"/>
    <property type="match status" value="1"/>
</dbReference>
<comment type="caution">
    <text evidence="4">The sequence shown here is derived from an EMBL/GenBank/DDBJ whole genome shotgun (WGS) entry which is preliminary data.</text>
</comment>
<protein>
    <submittedName>
        <fullName evidence="4">DnaJ domain-containing protein</fullName>
    </submittedName>
</protein>
<evidence type="ECO:0000259" key="3">
    <source>
        <dbReference type="PROSITE" id="PS50076"/>
    </source>
</evidence>
<feature type="transmembrane region" description="Helical" evidence="2">
    <location>
        <begin position="411"/>
        <end position="430"/>
    </location>
</feature>
<dbReference type="CDD" id="cd06257">
    <property type="entry name" value="DnaJ"/>
    <property type="match status" value="1"/>
</dbReference>
<dbReference type="AlphaFoldDB" id="A0A6B0GRF8"/>
<keyword evidence="2" id="KW-0472">Membrane</keyword>
<proteinExistence type="predicted"/>
<evidence type="ECO:0000256" key="1">
    <source>
        <dbReference type="SAM" id="MobiDB-lite"/>
    </source>
</evidence>
<feature type="compositionally biased region" description="Basic and acidic residues" evidence="1">
    <location>
        <begin position="31"/>
        <end position="62"/>
    </location>
</feature>
<feature type="transmembrane region" description="Helical" evidence="2">
    <location>
        <begin position="313"/>
        <end position="332"/>
    </location>
</feature>
<dbReference type="PRINTS" id="PR00625">
    <property type="entry name" value="JDOMAIN"/>
</dbReference>
<dbReference type="InterPro" id="IPR036869">
    <property type="entry name" value="J_dom_sf"/>
</dbReference>
<dbReference type="PANTHER" id="PTHR44825">
    <property type="match status" value="1"/>
</dbReference>